<gene>
    <name evidence="1" type="ORF">QE152_g39575</name>
</gene>
<proteinExistence type="predicted"/>
<dbReference type="InterPro" id="IPR013083">
    <property type="entry name" value="Znf_RING/FYVE/PHD"/>
</dbReference>
<keyword evidence="2" id="KW-1185">Reference proteome</keyword>
<dbReference type="Gene3D" id="3.30.40.10">
    <property type="entry name" value="Zinc/RING finger domain, C3HC4 (zinc finger)"/>
    <property type="match status" value="1"/>
</dbReference>
<protein>
    <submittedName>
        <fullName evidence="1">Uncharacterized protein</fullName>
    </submittedName>
</protein>
<dbReference type="InterPro" id="IPR011011">
    <property type="entry name" value="Znf_FYVE_PHD"/>
</dbReference>
<evidence type="ECO:0000313" key="1">
    <source>
        <dbReference type="EMBL" id="KAK9679893.1"/>
    </source>
</evidence>
<reference evidence="1 2" key="1">
    <citation type="journal article" date="2024" name="BMC Genomics">
        <title>De novo assembly and annotation of Popillia japonica's genome with initial clues to its potential as an invasive pest.</title>
        <authorList>
            <person name="Cucini C."/>
            <person name="Boschi S."/>
            <person name="Funari R."/>
            <person name="Cardaioli E."/>
            <person name="Iannotti N."/>
            <person name="Marturano G."/>
            <person name="Paoli F."/>
            <person name="Bruttini M."/>
            <person name="Carapelli A."/>
            <person name="Frati F."/>
            <person name="Nardi F."/>
        </authorList>
    </citation>
    <scope>NUCLEOTIDE SEQUENCE [LARGE SCALE GENOMIC DNA]</scope>
    <source>
        <strain evidence="1">DMR45628</strain>
    </source>
</reference>
<dbReference type="SUPFAM" id="SSF57903">
    <property type="entry name" value="FYVE/PHD zinc finger"/>
    <property type="match status" value="1"/>
</dbReference>
<organism evidence="1 2">
    <name type="scientific">Popillia japonica</name>
    <name type="common">Japanese beetle</name>
    <dbReference type="NCBI Taxonomy" id="7064"/>
    <lineage>
        <taxon>Eukaryota</taxon>
        <taxon>Metazoa</taxon>
        <taxon>Ecdysozoa</taxon>
        <taxon>Arthropoda</taxon>
        <taxon>Hexapoda</taxon>
        <taxon>Insecta</taxon>
        <taxon>Pterygota</taxon>
        <taxon>Neoptera</taxon>
        <taxon>Endopterygota</taxon>
        <taxon>Coleoptera</taxon>
        <taxon>Polyphaga</taxon>
        <taxon>Scarabaeiformia</taxon>
        <taxon>Scarabaeidae</taxon>
        <taxon>Rutelinae</taxon>
        <taxon>Popillia</taxon>
    </lineage>
</organism>
<dbReference type="AlphaFoldDB" id="A0AAW1HUB7"/>
<comment type="caution">
    <text evidence="1">The sequence shown here is derived from an EMBL/GenBank/DDBJ whole genome shotgun (WGS) entry which is preliminary data.</text>
</comment>
<dbReference type="EMBL" id="JASPKY010000958">
    <property type="protein sequence ID" value="KAK9679893.1"/>
    <property type="molecule type" value="Genomic_DNA"/>
</dbReference>
<accession>A0AAW1HUB7</accession>
<evidence type="ECO:0000313" key="2">
    <source>
        <dbReference type="Proteomes" id="UP001458880"/>
    </source>
</evidence>
<name>A0AAW1HUB7_POPJA</name>
<sequence length="250" mass="28063">MALLFGQAYSKAATIQIALSGFKVTSINPLNPNIFPDHLFLPCSVVDINQNIEEDASNELTSSLGNIGVSNLCMNQSVSEPSKSFANQNLEWSAIQFSTSSDNQHATCVNVVKEKRKETVDIILQELSLMPIASRSVRPKPKSTYESILASTPFVNKLREEKAEKRERAIRKSNTAPVKRILVESDDETEPFVNDDDDSDVPCIYCNDLFSRSKSREKWIRCQKCKEWDHADYAGVSRKTNCFICEACLN</sequence>
<dbReference type="Proteomes" id="UP001458880">
    <property type="component" value="Unassembled WGS sequence"/>
</dbReference>